<sequence>MKALAETVIDDTLQRIHALVGDKGYITAADAMEPNLVEWRGLWRGQARAVVKPADTAEVAEVVTLCAEASIPIVPQGGNTSLVGGSVPYEDFDGIILSLARMNRVRAIDRMNYTMTVEAGCVLADLQRIAEENDRFFPLSLAAEGSCMIGGNLSTNAGGVNVLRYGNTRELVLGLEVVLPDGTVWEGLRGLRKDNTGYDLKHLFVGAEGTLGIITAAVLKLFPKPTRRETAMVAISGPDAAIELLARARAASADGVTSFELMPRICFDFVLAHIADTVDPLPQRYDWHVLLELSSTAPEDDGLAEKLQNLLEKAAEDGLVLDAAIAQNQAQANAMWKLRETVSEAQKPEGASIKHDVSVPVSRVPEFLRRADEAVAKAVPGIRVVGFGHVGDGNIHYNLSVPKGGDNQAFLARWEEINEIVHDIVHDMGGSISAEHGLGRLKREEITRYKSQTEMELMRKIKGLIDPKGIMNPGKVL</sequence>
<dbReference type="Gene3D" id="3.30.70.2190">
    <property type="match status" value="1"/>
</dbReference>
<evidence type="ECO:0000256" key="3">
    <source>
        <dbReference type="ARBA" id="ARBA00022630"/>
    </source>
</evidence>
<comment type="similarity">
    <text evidence="2">Belongs to the FAD-binding oxidoreductase/transferase type 4 family.</text>
</comment>
<gene>
    <name evidence="7" type="ORF">BCL74_3381</name>
</gene>
<dbReference type="GO" id="GO:0022904">
    <property type="term" value="P:respiratory electron transport chain"/>
    <property type="evidence" value="ECO:0007669"/>
    <property type="project" value="TreeGrafter"/>
</dbReference>
<feature type="domain" description="FAD-binding PCMH-type" evidence="6">
    <location>
        <begin position="43"/>
        <end position="224"/>
    </location>
</feature>
<dbReference type="InterPro" id="IPR016166">
    <property type="entry name" value="FAD-bd_PCMH"/>
</dbReference>
<accession>A0A420WAQ7</accession>
<dbReference type="Pfam" id="PF01565">
    <property type="entry name" value="FAD_binding_4"/>
    <property type="match status" value="1"/>
</dbReference>
<organism evidence="7 8">
    <name type="scientific">Oceanibaculum indicum</name>
    <dbReference type="NCBI Taxonomy" id="526216"/>
    <lineage>
        <taxon>Bacteria</taxon>
        <taxon>Pseudomonadati</taxon>
        <taxon>Pseudomonadota</taxon>
        <taxon>Alphaproteobacteria</taxon>
        <taxon>Rhodospirillales</taxon>
        <taxon>Oceanibaculaceae</taxon>
        <taxon>Oceanibaculum</taxon>
    </lineage>
</organism>
<evidence type="ECO:0000313" key="8">
    <source>
        <dbReference type="Proteomes" id="UP000277424"/>
    </source>
</evidence>
<evidence type="ECO:0000313" key="7">
    <source>
        <dbReference type="EMBL" id="RKQ68063.1"/>
    </source>
</evidence>
<dbReference type="PROSITE" id="PS51387">
    <property type="entry name" value="FAD_PCMH"/>
    <property type="match status" value="1"/>
</dbReference>
<dbReference type="FunFam" id="3.30.465.10:FF:000001">
    <property type="entry name" value="D-2-hydroxyglutarate dehydrogenase, mitochondrial"/>
    <property type="match status" value="1"/>
</dbReference>
<dbReference type="FunFam" id="1.10.45.10:FF:000001">
    <property type="entry name" value="D-lactate dehydrogenase mitochondrial"/>
    <property type="match status" value="1"/>
</dbReference>
<dbReference type="Gene3D" id="1.10.45.10">
    <property type="entry name" value="Vanillyl-alcohol Oxidase, Chain A, domain 4"/>
    <property type="match status" value="1"/>
</dbReference>
<dbReference type="InterPro" id="IPR004113">
    <property type="entry name" value="FAD-bd_oxidored_4_C"/>
</dbReference>
<dbReference type="SUPFAM" id="SSF56176">
    <property type="entry name" value="FAD-binding/transporter-associated domain-like"/>
    <property type="match status" value="1"/>
</dbReference>
<evidence type="ECO:0000256" key="1">
    <source>
        <dbReference type="ARBA" id="ARBA00001974"/>
    </source>
</evidence>
<protein>
    <submittedName>
        <fullName evidence="7">FAD/FMN-containing dehydrogenase</fullName>
    </submittedName>
</protein>
<proteinExistence type="inferred from homology"/>
<dbReference type="InterPro" id="IPR016169">
    <property type="entry name" value="FAD-bd_PCMH_sub2"/>
</dbReference>
<dbReference type="InterPro" id="IPR016167">
    <property type="entry name" value="FAD-bd_PCMH_sub1"/>
</dbReference>
<dbReference type="InterPro" id="IPR016164">
    <property type="entry name" value="FAD-linked_Oxase-like_C"/>
</dbReference>
<evidence type="ECO:0000256" key="2">
    <source>
        <dbReference type="ARBA" id="ARBA00008000"/>
    </source>
</evidence>
<dbReference type="GO" id="GO:0016491">
    <property type="term" value="F:oxidoreductase activity"/>
    <property type="evidence" value="ECO:0007669"/>
    <property type="project" value="UniProtKB-KW"/>
</dbReference>
<dbReference type="FunFam" id="3.30.70.2740:FF:000001">
    <property type="entry name" value="D-lactate dehydrogenase mitochondrial"/>
    <property type="match status" value="1"/>
</dbReference>
<name>A0A420WAQ7_9PROT</name>
<dbReference type="OrthoDB" id="9815648at2"/>
<dbReference type="InterPro" id="IPR051264">
    <property type="entry name" value="FAD-oxidored/transferase_4"/>
</dbReference>
<dbReference type="PANTHER" id="PTHR43716">
    <property type="entry name" value="D-2-HYDROXYGLUTARATE DEHYDROGENASE, MITOCHONDRIAL"/>
    <property type="match status" value="1"/>
</dbReference>
<dbReference type="RefSeq" id="WP_121221804.1">
    <property type="nucleotide sequence ID" value="NZ_RBIG01000004.1"/>
</dbReference>
<dbReference type="GO" id="GO:0071949">
    <property type="term" value="F:FAD binding"/>
    <property type="evidence" value="ECO:0007669"/>
    <property type="project" value="InterPro"/>
</dbReference>
<evidence type="ECO:0000256" key="4">
    <source>
        <dbReference type="ARBA" id="ARBA00022827"/>
    </source>
</evidence>
<dbReference type="InterPro" id="IPR006094">
    <property type="entry name" value="Oxid_FAD_bind_N"/>
</dbReference>
<dbReference type="Proteomes" id="UP000277424">
    <property type="component" value="Unassembled WGS sequence"/>
</dbReference>
<dbReference type="Gene3D" id="3.30.70.2740">
    <property type="match status" value="1"/>
</dbReference>
<dbReference type="SUPFAM" id="SSF55103">
    <property type="entry name" value="FAD-linked oxidases, C-terminal domain"/>
    <property type="match status" value="1"/>
</dbReference>
<dbReference type="Gene3D" id="3.30.43.10">
    <property type="entry name" value="Uridine Diphospho-n-acetylenolpyruvylglucosamine Reductase, domain 2"/>
    <property type="match status" value="1"/>
</dbReference>
<keyword evidence="5" id="KW-0560">Oxidoreductase</keyword>
<dbReference type="Pfam" id="PF02913">
    <property type="entry name" value="FAD-oxidase_C"/>
    <property type="match status" value="1"/>
</dbReference>
<evidence type="ECO:0000259" key="6">
    <source>
        <dbReference type="PROSITE" id="PS51387"/>
    </source>
</evidence>
<reference evidence="7 8" key="1">
    <citation type="submission" date="2018-10" db="EMBL/GenBank/DDBJ databases">
        <title>Comparative analysis of microorganisms from saline springs in Andes Mountain Range, Colombia.</title>
        <authorList>
            <person name="Rubin E."/>
        </authorList>
    </citation>
    <scope>NUCLEOTIDE SEQUENCE [LARGE SCALE GENOMIC DNA]</scope>
    <source>
        <strain evidence="7 8">USBA 36</strain>
    </source>
</reference>
<dbReference type="EMBL" id="RBIG01000004">
    <property type="protein sequence ID" value="RKQ68063.1"/>
    <property type="molecule type" value="Genomic_DNA"/>
</dbReference>
<dbReference type="InterPro" id="IPR016171">
    <property type="entry name" value="Vanillyl_alc_oxidase_C-sub2"/>
</dbReference>
<keyword evidence="4" id="KW-0274">FAD</keyword>
<keyword evidence="3" id="KW-0285">Flavoprotein</keyword>
<comment type="cofactor">
    <cofactor evidence="1">
        <name>FAD</name>
        <dbReference type="ChEBI" id="CHEBI:57692"/>
    </cofactor>
</comment>
<dbReference type="InterPro" id="IPR036318">
    <property type="entry name" value="FAD-bd_PCMH-like_sf"/>
</dbReference>
<dbReference type="Gene3D" id="3.30.465.10">
    <property type="match status" value="1"/>
</dbReference>
<evidence type="ECO:0000256" key="5">
    <source>
        <dbReference type="ARBA" id="ARBA00023002"/>
    </source>
</evidence>
<dbReference type="AlphaFoldDB" id="A0A420WAQ7"/>
<dbReference type="PANTHER" id="PTHR43716:SF2">
    <property type="entry name" value="BLL6224 PROTEIN"/>
    <property type="match status" value="1"/>
</dbReference>
<comment type="caution">
    <text evidence="7">The sequence shown here is derived from an EMBL/GenBank/DDBJ whole genome shotgun (WGS) entry which is preliminary data.</text>
</comment>